<comment type="subcellular location">
    <subcellularLocation>
        <location evidence="1">Membrane</location>
        <topology evidence="1">Multi-pass membrane protein</topology>
    </subcellularLocation>
</comment>
<feature type="transmembrane region" description="Helical" evidence="6">
    <location>
        <begin position="489"/>
        <end position="515"/>
    </location>
</feature>
<feature type="transmembrane region" description="Helical" evidence="6">
    <location>
        <begin position="404"/>
        <end position="425"/>
    </location>
</feature>
<accession>A0A6A1WT19</accession>
<sequence length="584" mass="64253">MEREEENVVPTDEPAINYQGVKAMPFIIGNEAFEKLGTIGISSNLAVYLTSVFHMKNVTAATLVYIIGGTTNMAPLIGAFLSDSYFGRYKTLAFASISSLLGMTGLMLTAAISKLHPPHCAAHDTGPTPWQLAFLLAGFSLQAIGAGGIRPCSLAFGADQFDPATKSGKRGIRSFFNWYYFTFTFAVIISVTFIIYVQSKISWVIGFLIPMCLMFIGCALFFLGSRYYVKVKPEGSPLVSVAQVMVAATKKRRSKLPDNMQFNLFNYIPSTSNTSKLPRTDQFRFLDKAAIVTSEDQITSNGSAANPWKLCSVQQVEELKCIARILPIWASAIIAHTAIIQQQTFLVFQALQSDRRLGRSSFVVPAASYAVFPMLTLAMWIPIYDKVVVPSLRKLTGKEGGITLLQRIGIGLVFSILSVLVSGLVEERRRNLALTMPTLGIAPKGGAISSMSSLWLVSQLALAGMFEAFNVIGQIEFYYKEFPENMSSIAGSFFFSGVACSSYLSGFLISVVHRISLRARTGDWMPEDLNKGRLDYFYYLISALGVLNLGYFLVCAKWYRYKGSGGNTPHEMAVQTNQSENHLV</sequence>
<name>A0A6A1WT19_9ROSI</name>
<feature type="transmembrane region" description="Helical" evidence="6">
    <location>
        <begin position="203"/>
        <end position="223"/>
    </location>
</feature>
<feature type="transmembrane region" description="Helical" evidence="6">
    <location>
        <begin position="92"/>
        <end position="112"/>
    </location>
</feature>
<comment type="similarity">
    <text evidence="2">Belongs to the major facilitator superfamily. Proton-dependent oligopeptide transporter (POT/PTR) (TC 2.A.17) family.</text>
</comment>
<dbReference type="SUPFAM" id="SSF103473">
    <property type="entry name" value="MFS general substrate transporter"/>
    <property type="match status" value="1"/>
</dbReference>
<protein>
    <submittedName>
        <fullName evidence="7">Protein NRT1/ PTR FAMILY 2.9</fullName>
    </submittedName>
</protein>
<dbReference type="EMBL" id="RXIC02000019">
    <property type="protein sequence ID" value="KAB1227823.1"/>
    <property type="molecule type" value="Genomic_DNA"/>
</dbReference>
<comment type="caution">
    <text evidence="7">The sequence shown here is derived from an EMBL/GenBank/DDBJ whole genome shotgun (WGS) entry which is preliminary data.</text>
</comment>
<dbReference type="InterPro" id="IPR036259">
    <property type="entry name" value="MFS_trans_sf"/>
</dbReference>
<evidence type="ECO:0000256" key="5">
    <source>
        <dbReference type="ARBA" id="ARBA00023136"/>
    </source>
</evidence>
<dbReference type="Gene3D" id="1.20.1250.20">
    <property type="entry name" value="MFS general substrate transporter like domains"/>
    <property type="match status" value="1"/>
</dbReference>
<keyword evidence="8" id="KW-1185">Reference proteome</keyword>
<gene>
    <name evidence="7" type="ORF">CJ030_MR1G022052</name>
</gene>
<evidence type="ECO:0000256" key="6">
    <source>
        <dbReference type="SAM" id="Phobius"/>
    </source>
</evidence>
<dbReference type="Pfam" id="PF00854">
    <property type="entry name" value="PTR2"/>
    <property type="match status" value="1"/>
</dbReference>
<keyword evidence="3 6" id="KW-0812">Transmembrane</keyword>
<feature type="transmembrane region" description="Helical" evidence="6">
    <location>
        <begin position="132"/>
        <end position="157"/>
    </location>
</feature>
<dbReference type="GO" id="GO:0016020">
    <property type="term" value="C:membrane"/>
    <property type="evidence" value="ECO:0007669"/>
    <property type="project" value="UniProtKB-SubCell"/>
</dbReference>
<feature type="transmembrane region" description="Helical" evidence="6">
    <location>
        <begin position="178"/>
        <end position="197"/>
    </location>
</feature>
<keyword evidence="4 6" id="KW-1133">Transmembrane helix</keyword>
<dbReference type="Proteomes" id="UP000516437">
    <property type="component" value="Chromosome 1"/>
</dbReference>
<evidence type="ECO:0000256" key="2">
    <source>
        <dbReference type="ARBA" id="ARBA00005982"/>
    </source>
</evidence>
<evidence type="ECO:0000256" key="1">
    <source>
        <dbReference type="ARBA" id="ARBA00004141"/>
    </source>
</evidence>
<dbReference type="AlphaFoldDB" id="A0A6A1WT19"/>
<evidence type="ECO:0000313" key="8">
    <source>
        <dbReference type="Proteomes" id="UP000516437"/>
    </source>
</evidence>
<proteinExistence type="inferred from homology"/>
<organism evidence="7 8">
    <name type="scientific">Morella rubra</name>
    <name type="common">Chinese bayberry</name>
    <dbReference type="NCBI Taxonomy" id="262757"/>
    <lineage>
        <taxon>Eukaryota</taxon>
        <taxon>Viridiplantae</taxon>
        <taxon>Streptophyta</taxon>
        <taxon>Embryophyta</taxon>
        <taxon>Tracheophyta</taxon>
        <taxon>Spermatophyta</taxon>
        <taxon>Magnoliopsida</taxon>
        <taxon>eudicotyledons</taxon>
        <taxon>Gunneridae</taxon>
        <taxon>Pentapetalae</taxon>
        <taxon>rosids</taxon>
        <taxon>fabids</taxon>
        <taxon>Fagales</taxon>
        <taxon>Myricaceae</taxon>
        <taxon>Morella</taxon>
    </lineage>
</organism>
<evidence type="ECO:0000313" key="7">
    <source>
        <dbReference type="EMBL" id="KAB1227823.1"/>
    </source>
</evidence>
<evidence type="ECO:0000256" key="4">
    <source>
        <dbReference type="ARBA" id="ARBA00022989"/>
    </source>
</evidence>
<dbReference type="InterPro" id="IPR000109">
    <property type="entry name" value="POT_fam"/>
</dbReference>
<evidence type="ECO:0000256" key="3">
    <source>
        <dbReference type="ARBA" id="ARBA00022692"/>
    </source>
</evidence>
<feature type="transmembrane region" description="Helical" evidence="6">
    <location>
        <begin position="58"/>
        <end position="80"/>
    </location>
</feature>
<dbReference type="CDD" id="cd17416">
    <property type="entry name" value="MFS_NPF1_2"/>
    <property type="match status" value="1"/>
</dbReference>
<dbReference type="GO" id="GO:0022857">
    <property type="term" value="F:transmembrane transporter activity"/>
    <property type="evidence" value="ECO:0007669"/>
    <property type="project" value="InterPro"/>
</dbReference>
<reference evidence="7 8" key="1">
    <citation type="journal article" date="2019" name="Plant Biotechnol. J.">
        <title>The red bayberry genome and genetic basis of sex determination.</title>
        <authorList>
            <person name="Jia H.M."/>
            <person name="Jia H.J."/>
            <person name="Cai Q.L."/>
            <person name="Wang Y."/>
            <person name="Zhao H.B."/>
            <person name="Yang W.F."/>
            <person name="Wang G.Y."/>
            <person name="Li Y.H."/>
            <person name="Zhan D.L."/>
            <person name="Shen Y.T."/>
            <person name="Niu Q.F."/>
            <person name="Chang L."/>
            <person name="Qiu J."/>
            <person name="Zhao L."/>
            <person name="Xie H.B."/>
            <person name="Fu W.Y."/>
            <person name="Jin J."/>
            <person name="Li X.W."/>
            <person name="Jiao Y."/>
            <person name="Zhou C.C."/>
            <person name="Tu T."/>
            <person name="Chai C.Y."/>
            <person name="Gao J.L."/>
            <person name="Fan L.J."/>
            <person name="van de Weg E."/>
            <person name="Wang J.Y."/>
            <person name="Gao Z.S."/>
        </authorList>
    </citation>
    <scope>NUCLEOTIDE SEQUENCE [LARGE SCALE GENOMIC DNA]</scope>
    <source>
        <tissue evidence="7">Leaves</tissue>
    </source>
</reference>
<dbReference type="OrthoDB" id="8904098at2759"/>
<feature type="transmembrane region" description="Helical" evidence="6">
    <location>
        <begin position="362"/>
        <end position="384"/>
    </location>
</feature>
<feature type="transmembrane region" description="Helical" evidence="6">
    <location>
        <begin position="536"/>
        <end position="559"/>
    </location>
</feature>
<keyword evidence="5 6" id="KW-0472">Membrane</keyword>
<dbReference type="PANTHER" id="PTHR11654">
    <property type="entry name" value="OLIGOPEPTIDE TRANSPORTER-RELATED"/>
    <property type="match status" value="1"/>
</dbReference>
<feature type="transmembrane region" description="Helical" evidence="6">
    <location>
        <begin position="446"/>
        <end position="469"/>
    </location>
</feature>